<evidence type="ECO:0008006" key="3">
    <source>
        <dbReference type="Google" id="ProtNLM"/>
    </source>
</evidence>
<gene>
    <name evidence="1" type="ORF">NCTC10783_03286</name>
</gene>
<dbReference type="AlphaFoldDB" id="A0A3S4NMP8"/>
<evidence type="ECO:0000313" key="2">
    <source>
        <dbReference type="Proteomes" id="UP000278078"/>
    </source>
</evidence>
<sequence length="417" mass="48130">MVRKKFDWENGAKLEDHSRRKHKILREYFYQYIITRCQLPKQERFRLAIIDGFSGAGRYICGTAGSPIIFMEELNKATKYINIQRAEQGLPLIEIECFLILNDSEPIAVELLKENIYPLHAEIRDTNRQLHIKTHYMSNFFEQAYSEIKSLLRAGRYKSTIFNLDQCGHSQVRNETLADIIRSNNSAEIFYTFAIETLLAFLQKTNPKQLATQLSHLSINEYDIAQLDTIMDKKSWLGTAERIVYSTFKKCAQFVSPFSINNPNGWRYWLIHLASFYRARQVYNNILHINSGSQAHYGRSGLNMLAHDPSEEGKLYLFDSSARDDAKIQLLEDIPKLISSSGDAVRIEDFYSGIYNSTPAHSDDINIALIENPDIEIITESGGTRRKASQIKIDDTVRLKNQRSFFPIFLNNTNKKD</sequence>
<accession>A0A3S4NMP8</accession>
<dbReference type="Proteomes" id="UP000278078">
    <property type="component" value="Chromosome"/>
</dbReference>
<reference evidence="1 2" key="1">
    <citation type="submission" date="2018-12" db="EMBL/GenBank/DDBJ databases">
        <authorList>
            <consortium name="Pathogen Informatics"/>
        </authorList>
    </citation>
    <scope>NUCLEOTIDE SEQUENCE [LARGE SCALE GENOMIC DNA]</scope>
    <source>
        <strain evidence="1 2">NCTC10783</strain>
    </source>
</reference>
<name>A0A3S4NMP8_PSEFL</name>
<dbReference type="NCBIfam" id="TIGR04474">
    <property type="entry name" value="tcm_partner"/>
    <property type="match status" value="1"/>
</dbReference>
<protein>
    <recommendedName>
        <fullName evidence="3">Three-Cys-motif partner protein TcmP</fullName>
    </recommendedName>
</protein>
<dbReference type="InterPro" id="IPR031009">
    <property type="entry name" value="Tcm_partner"/>
</dbReference>
<organism evidence="1 2">
    <name type="scientific">Pseudomonas fluorescens</name>
    <dbReference type="NCBI Taxonomy" id="294"/>
    <lineage>
        <taxon>Bacteria</taxon>
        <taxon>Pseudomonadati</taxon>
        <taxon>Pseudomonadota</taxon>
        <taxon>Gammaproteobacteria</taxon>
        <taxon>Pseudomonadales</taxon>
        <taxon>Pseudomonadaceae</taxon>
        <taxon>Pseudomonas</taxon>
    </lineage>
</organism>
<evidence type="ECO:0000313" key="1">
    <source>
        <dbReference type="EMBL" id="VEE47404.1"/>
    </source>
</evidence>
<dbReference type="EMBL" id="LR134300">
    <property type="protein sequence ID" value="VEE47404.1"/>
    <property type="molecule type" value="Genomic_DNA"/>
</dbReference>
<proteinExistence type="predicted"/>